<dbReference type="PANTHER" id="PTHR12991:SF10">
    <property type="entry name" value="GATOR COMPLEX PROTEIN NPRL2"/>
    <property type="match status" value="1"/>
</dbReference>
<keyword evidence="4" id="KW-1185">Reference proteome</keyword>
<dbReference type="Pfam" id="PF06218">
    <property type="entry name" value="NPR2"/>
    <property type="match status" value="1"/>
</dbReference>
<feature type="non-terminal residue" evidence="3">
    <location>
        <position position="1"/>
    </location>
</feature>
<dbReference type="PANTHER" id="PTHR12991">
    <property type="entry name" value="NITROGEN PERMEASE REGULATOR 2/TUMOR SUPPRESSOR CANDIDATE 4"/>
    <property type="match status" value="1"/>
</dbReference>
<protein>
    <submittedName>
        <fullName evidence="3">GATOR complex protein NPRL2</fullName>
    </submittedName>
</protein>
<dbReference type="InterPro" id="IPR009348">
    <property type="entry name" value="NPR2-like"/>
</dbReference>
<dbReference type="EMBL" id="JAIFTH010000036">
    <property type="protein sequence ID" value="KAG9511070.1"/>
    <property type="molecule type" value="Genomic_DNA"/>
</dbReference>
<gene>
    <name evidence="3" type="primary">Nprl2</name>
    <name evidence="3" type="ORF">GZH46_00372</name>
</gene>
<evidence type="ECO:0000256" key="2">
    <source>
        <dbReference type="SAM" id="MobiDB-lite"/>
    </source>
</evidence>
<accession>A0ABQ7SCD8</accession>
<feature type="region of interest" description="Disordered" evidence="2">
    <location>
        <begin position="1"/>
        <end position="21"/>
    </location>
</feature>
<organism evidence="3 4">
    <name type="scientific">Fragariocoptes setiger</name>
    <dbReference type="NCBI Taxonomy" id="1670756"/>
    <lineage>
        <taxon>Eukaryota</taxon>
        <taxon>Metazoa</taxon>
        <taxon>Ecdysozoa</taxon>
        <taxon>Arthropoda</taxon>
        <taxon>Chelicerata</taxon>
        <taxon>Arachnida</taxon>
        <taxon>Acari</taxon>
        <taxon>Acariformes</taxon>
        <taxon>Trombidiformes</taxon>
        <taxon>Prostigmata</taxon>
        <taxon>Eupodina</taxon>
        <taxon>Eriophyoidea</taxon>
        <taxon>Phytoptidae</taxon>
        <taxon>Fragariocoptes</taxon>
    </lineage>
</organism>
<feature type="compositionally biased region" description="Polar residues" evidence="2">
    <location>
        <begin position="9"/>
        <end position="20"/>
    </location>
</feature>
<evidence type="ECO:0000313" key="4">
    <source>
        <dbReference type="Proteomes" id="UP000825002"/>
    </source>
</evidence>
<sequence length="539" mass="60701">MDIVGATKKPSTAMSNNNGSAGLRMGMSTDLAEDSPIQSIFYCEFHPTFGPRIVYQVPADFVTKEAFDSLSDYLIPKTELERRLLTVNALGLKIIGYPVGLCNTRYARNRLIFNLCFVCKPFMRTFQYEPIVKKLANYLINLELECEFLSKSETKQRLPQIMAHIQDQLNAHKVCKIDVTPSTTINLKIVKVHPDPEPVQDEQVPVFITAHGLPMPSQWDLTTQQIIPYIDGFRHIARIAAEADVEVSLVKACIQNMIYYGIIKLIPIFQYSNFYVPTHRLVELNDNLALQHECMCYVAKRLPAQYNAVPGVVMSANRQVDGAPQLPTFRSIFKIYCSMNYGVTIRDLCIQYNPNGLNIDEKKLVKFGLMKGMIRRVHRYPVLVSGGSSCWSAQSSMPTSPIGGLYSGPSNNTSPGFASATTQQLRQSSNQAYQSHFSTSQSYLHGQNKHHRHTPISMIAQSIGGPTALLMAQDRYKAASENGSNGHHKFQSGSRMPYELFDGNHNYDQICCKAQRLNLTVRKLTDEIDKHEDILLIYK</sequence>
<name>A0ABQ7SCD8_9ACAR</name>
<evidence type="ECO:0000256" key="1">
    <source>
        <dbReference type="ARBA" id="ARBA00008433"/>
    </source>
</evidence>
<evidence type="ECO:0000313" key="3">
    <source>
        <dbReference type="EMBL" id="KAG9511070.1"/>
    </source>
</evidence>
<comment type="caution">
    <text evidence="3">The sequence shown here is derived from an EMBL/GenBank/DDBJ whole genome shotgun (WGS) entry which is preliminary data.</text>
</comment>
<comment type="similarity">
    <text evidence="1">Belongs to the NPR2 family.</text>
</comment>
<proteinExistence type="inferred from homology"/>
<feature type="region of interest" description="Disordered" evidence="2">
    <location>
        <begin position="413"/>
        <end position="432"/>
    </location>
</feature>
<reference evidence="3 4" key="1">
    <citation type="submission" date="2020-10" db="EMBL/GenBank/DDBJ databases">
        <authorList>
            <person name="Klimov P.B."/>
            <person name="Dyachkov S.M."/>
            <person name="Chetverikov P.E."/>
        </authorList>
    </citation>
    <scope>NUCLEOTIDE SEQUENCE [LARGE SCALE GENOMIC DNA]</scope>
    <source>
        <strain evidence="3">BMOC 18-1129-001#AD2665</strain>
        <tissue evidence="3">Entire mites</tissue>
    </source>
</reference>
<dbReference type="Proteomes" id="UP000825002">
    <property type="component" value="Unassembled WGS sequence"/>
</dbReference>